<accession>A0A0C2CW51</accession>
<reference evidence="1 2" key="1">
    <citation type="submission" date="2013-12" db="EMBL/GenBank/DDBJ databases">
        <title>Draft genome of the parsitic nematode Ancylostoma duodenale.</title>
        <authorList>
            <person name="Mitreva M."/>
        </authorList>
    </citation>
    <scope>NUCLEOTIDE SEQUENCE [LARGE SCALE GENOMIC DNA]</scope>
    <source>
        <strain evidence="1 2">Zhejiang</strain>
    </source>
</reference>
<dbReference type="EMBL" id="KN730367">
    <property type="protein sequence ID" value="KIH61148.1"/>
    <property type="molecule type" value="Genomic_DNA"/>
</dbReference>
<dbReference type="AlphaFoldDB" id="A0A0C2CW51"/>
<proteinExistence type="predicted"/>
<evidence type="ECO:0000313" key="2">
    <source>
        <dbReference type="Proteomes" id="UP000054047"/>
    </source>
</evidence>
<name>A0A0C2CW51_9BILA</name>
<dbReference type="Proteomes" id="UP000054047">
    <property type="component" value="Unassembled WGS sequence"/>
</dbReference>
<evidence type="ECO:0000313" key="1">
    <source>
        <dbReference type="EMBL" id="KIH61148.1"/>
    </source>
</evidence>
<keyword evidence="2" id="KW-1185">Reference proteome</keyword>
<organism evidence="1 2">
    <name type="scientific">Ancylostoma duodenale</name>
    <dbReference type="NCBI Taxonomy" id="51022"/>
    <lineage>
        <taxon>Eukaryota</taxon>
        <taxon>Metazoa</taxon>
        <taxon>Ecdysozoa</taxon>
        <taxon>Nematoda</taxon>
        <taxon>Chromadorea</taxon>
        <taxon>Rhabditida</taxon>
        <taxon>Rhabditina</taxon>
        <taxon>Rhabditomorpha</taxon>
        <taxon>Strongyloidea</taxon>
        <taxon>Ancylostomatidae</taxon>
        <taxon>Ancylostomatinae</taxon>
        <taxon>Ancylostoma</taxon>
    </lineage>
</organism>
<sequence>MIWDIIICKAFSGGIGGSQSPGGNGGDSNSWPSALFMESEGQMLLETEVVATHGQTRLKVSCCLISTLVAILNVESTRRYRYALSAPLKL</sequence>
<protein>
    <submittedName>
        <fullName evidence="1">Uncharacterized protein</fullName>
    </submittedName>
</protein>
<gene>
    <name evidence="1" type="ORF">ANCDUO_08588</name>
</gene>